<evidence type="ECO:0000256" key="1">
    <source>
        <dbReference type="ARBA" id="ARBA00022679"/>
    </source>
</evidence>
<dbReference type="RefSeq" id="WP_126562932.1">
    <property type="nucleotide sequence ID" value="NZ_RYDJ01000020.1"/>
</dbReference>
<dbReference type="GO" id="GO:0009103">
    <property type="term" value="P:lipopolysaccharide biosynthetic process"/>
    <property type="evidence" value="ECO:0007669"/>
    <property type="project" value="TreeGrafter"/>
</dbReference>
<dbReference type="Gene3D" id="3.40.50.2000">
    <property type="entry name" value="Glycogen Phosphorylase B"/>
    <property type="match status" value="2"/>
</dbReference>
<accession>A0A432CGG0</accession>
<dbReference type="GO" id="GO:0016757">
    <property type="term" value="F:glycosyltransferase activity"/>
    <property type="evidence" value="ECO:0007669"/>
    <property type="project" value="InterPro"/>
</dbReference>
<evidence type="ECO:0000313" key="4">
    <source>
        <dbReference type="EMBL" id="RTZ02052.1"/>
    </source>
</evidence>
<dbReference type="Pfam" id="PF13439">
    <property type="entry name" value="Glyco_transf_4"/>
    <property type="match status" value="1"/>
</dbReference>
<evidence type="ECO:0000313" key="5">
    <source>
        <dbReference type="Proteomes" id="UP000280825"/>
    </source>
</evidence>
<reference evidence="4 5" key="1">
    <citation type="submission" date="2018-12" db="EMBL/GenBank/DDBJ databases">
        <title>Flavobacterium sp. nov., isolated from glacier ice.</title>
        <authorList>
            <person name="Liu Q."/>
            <person name="Xin Y.-H."/>
        </authorList>
    </citation>
    <scope>NUCLEOTIDE SEQUENCE [LARGE SCALE GENOMIC DNA]</scope>
    <source>
        <strain evidence="4 5">RB1N8</strain>
    </source>
</reference>
<dbReference type="InterPro" id="IPR028098">
    <property type="entry name" value="Glyco_trans_4-like_N"/>
</dbReference>
<dbReference type="EMBL" id="RYDJ01000020">
    <property type="protein sequence ID" value="RTZ02052.1"/>
    <property type="molecule type" value="Genomic_DNA"/>
</dbReference>
<dbReference type="InterPro" id="IPR001296">
    <property type="entry name" value="Glyco_trans_1"/>
</dbReference>
<dbReference type="PANTHER" id="PTHR46401:SF2">
    <property type="entry name" value="GLYCOSYLTRANSFERASE WBBK-RELATED"/>
    <property type="match status" value="1"/>
</dbReference>
<dbReference type="SUPFAM" id="SSF53756">
    <property type="entry name" value="UDP-Glycosyltransferase/glycogen phosphorylase"/>
    <property type="match status" value="1"/>
</dbReference>
<dbReference type="Proteomes" id="UP000280825">
    <property type="component" value="Unassembled WGS sequence"/>
</dbReference>
<protein>
    <submittedName>
        <fullName evidence="4">Glycosyltransferase family 1 protein</fullName>
    </submittedName>
</protein>
<comment type="caution">
    <text evidence="4">The sequence shown here is derived from an EMBL/GenBank/DDBJ whole genome shotgun (WGS) entry which is preliminary data.</text>
</comment>
<evidence type="ECO:0000259" key="2">
    <source>
        <dbReference type="Pfam" id="PF00534"/>
    </source>
</evidence>
<keyword evidence="5" id="KW-1185">Reference proteome</keyword>
<dbReference type="FunFam" id="3.40.50.2000:FF:000119">
    <property type="entry name" value="Glycosyl transferase group 1"/>
    <property type="match status" value="1"/>
</dbReference>
<feature type="domain" description="Glycosyltransferase subfamily 4-like N-terminal" evidence="3">
    <location>
        <begin position="104"/>
        <end position="176"/>
    </location>
</feature>
<proteinExistence type="predicted"/>
<feature type="domain" description="Glycosyl transferase family 1" evidence="2">
    <location>
        <begin position="193"/>
        <end position="345"/>
    </location>
</feature>
<sequence>MKINVNLQSLNNWGTGICLFGNKLIEHFNHNTNYELYGCFNFVRGVKSNNLNRFRFPVKYSIIPSKLVYSRVINSYLPFYYHNMMGNKGDINLFFTYKIPRVRYKGITICTIHDLIPLKVSQENRQIEIDYRNDITYAINHSNYLITVSEASKKDIISEFNYPENKITVIPNGVDFNFFNKALDETELSRIRAKYKLPKKFILYFGNIRKHKNVDSLIRAYSLLSKEVRNEVSLVITQGNEELFQLVKELNLENQVCFTTFIDDADLPCIYKLALVMVFISLYEGFGLPIIEAMAAGTPVITSNISSMPEIAGKAAILVSPLQLKEISEALEKVIQNPEIRIKMIGLGYENAKKYSWKHSGEKLAALCAELLN</sequence>
<dbReference type="Pfam" id="PF00534">
    <property type="entry name" value="Glycos_transf_1"/>
    <property type="match status" value="1"/>
</dbReference>
<dbReference type="CDD" id="cd03809">
    <property type="entry name" value="GT4_MtfB-like"/>
    <property type="match status" value="1"/>
</dbReference>
<organism evidence="4 5">
    <name type="scientific">Flavobacterium bomense</name>
    <dbReference type="NCBI Taxonomy" id="2497483"/>
    <lineage>
        <taxon>Bacteria</taxon>
        <taxon>Pseudomonadati</taxon>
        <taxon>Bacteroidota</taxon>
        <taxon>Flavobacteriia</taxon>
        <taxon>Flavobacteriales</taxon>
        <taxon>Flavobacteriaceae</taxon>
        <taxon>Flavobacterium</taxon>
    </lineage>
</organism>
<name>A0A432CGG0_9FLAO</name>
<dbReference type="PANTHER" id="PTHR46401">
    <property type="entry name" value="GLYCOSYLTRANSFERASE WBBK-RELATED"/>
    <property type="match status" value="1"/>
</dbReference>
<gene>
    <name evidence="4" type="ORF">EKL98_14045</name>
</gene>
<dbReference type="AlphaFoldDB" id="A0A432CGG0"/>
<keyword evidence="1 4" id="KW-0808">Transferase</keyword>
<evidence type="ECO:0000259" key="3">
    <source>
        <dbReference type="Pfam" id="PF13439"/>
    </source>
</evidence>